<reference evidence="1" key="1">
    <citation type="submission" date="2020-10" db="EMBL/GenBank/DDBJ databases">
        <authorList>
            <person name="Gilroy R."/>
        </authorList>
    </citation>
    <scope>NUCLEOTIDE SEQUENCE</scope>
    <source>
        <strain evidence="1">G3-8215</strain>
    </source>
</reference>
<protein>
    <submittedName>
        <fullName evidence="1">Uncharacterized protein</fullName>
    </submittedName>
</protein>
<comment type="caution">
    <text evidence="1">The sequence shown here is derived from an EMBL/GenBank/DDBJ whole genome shotgun (WGS) entry which is preliminary data.</text>
</comment>
<evidence type="ECO:0000313" key="2">
    <source>
        <dbReference type="Proteomes" id="UP000725002"/>
    </source>
</evidence>
<name>A0A940DSD7_9BACT</name>
<gene>
    <name evidence="1" type="ORF">IAB75_06070</name>
</gene>
<organism evidence="1 2">
    <name type="scientific">Candidatus Cryptobacteroides avicola</name>
    <dbReference type="NCBI Taxonomy" id="2840757"/>
    <lineage>
        <taxon>Bacteria</taxon>
        <taxon>Pseudomonadati</taxon>
        <taxon>Bacteroidota</taxon>
        <taxon>Bacteroidia</taxon>
        <taxon>Bacteroidales</taxon>
        <taxon>Candidatus Cryptobacteroides</taxon>
    </lineage>
</organism>
<dbReference type="Proteomes" id="UP000725002">
    <property type="component" value="Unassembled WGS sequence"/>
</dbReference>
<proteinExistence type="predicted"/>
<dbReference type="EMBL" id="JADILV010000041">
    <property type="protein sequence ID" value="MBO8483664.1"/>
    <property type="molecule type" value="Genomic_DNA"/>
</dbReference>
<reference evidence="1" key="2">
    <citation type="journal article" date="2021" name="PeerJ">
        <title>Extensive microbial diversity within the chicken gut microbiome revealed by metagenomics and culture.</title>
        <authorList>
            <person name="Gilroy R."/>
            <person name="Ravi A."/>
            <person name="Getino M."/>
            <person name="Pursley I."/>
            <person name="Horton D.L."/>
            <person name="Alikhan N.F."/>
            <person name="Baker D."/>
            <person name="Gharbi K."/>
            <person name="Hall N."/>
            <person name="Watson M."/>
            <person name="Adriaenssens E.M."/>
            <person name="Foster-Nyarko E."/>
            <person name="Jarju S."/>
            <person name="Secka A."/>
            <person name="Antonio M."/>
            <person name="Oren A."/>
            <person name="Chaudhuri R.R."/>
            <person name="La Ragione R."/>
            <person name="Hildebrand F."/>
            <person name="Pallen M.J."/>
        </authorList>
    </citation>
    <scope>NUCLEOTIDE SEQUENCE</scope>
    <source>
        <strain evidence="1">G3-8215</strain>
    </source>
</reference>
<sequence length="88" mass="10380">MERAIEITSKNGRRYQFVEWTLFRTAVETFCLYDGRWIHIDKSFNSFEDAIEWIQEIDRQFEAKKTATPSAISMPSSAYYSITGYYGD</sequence>
<dbReference type="AlphaFoldDB" id="A0A940DSD7"/>
<evidence type="ECO:0000313" key="1">
    <source>
        <dbReference type="EMBL" id="MBO8483664.1"/>
    </source>
</evidence>
<accession>A0A940DSD7</accession>